<proteinExistence type="predicted"/>
<evidence type="ECO:0000313" key="1">
    <source>
        <dbReference type="EMBL" id="GLB40280.1"/>
    </source>
</evidence>
<keyword evidence="2" id="KW-1185">Reference proteome</keyword>
<comment type="caution">
    <text evidence="1">The sequence shown here is derived from an EMBL/GenBank/DDBJ whole genome shotgun (WGS) entry which is preliminary data.</text>
</comment>
<gene>
    <name evidence="1" type="ORF">LshimejAT787_0801510</name>
</gene>
<protein>
    <submittedName>
        <fullName evidence="1">Uncharacterized protein</fullName>
    </submittedName>
</protein>
<accession>A0A9P3PQQ5</accession>
<evidence type="ECO:0000313" key="2">
    <source>
        <dbReference type="Proteomes" id="UP001063166"/>
    </source>
</evidence>
<dbReference type="EMBL" id="BRPK01000008">
    <property type="protein sequence ID" value="GLB40280.1"/>
    <property type="molecule type" value="Genomic_DNA"/>
</dbReference>
<dbReference type="AlphaFoldDB" id="A0A9P3PQQ5"/>
<sequence length="143" mass="16229">MSFTRDSARCEIINSKKPISLIQHEWRLIALSLPWHFERRGDEQGIHIRIFPSSCTLMCMTSVQDLHVTIPSFRLPFQNPSGPRAVRWASELVFDPSFPGSSDEANAIGFRVWPTARQPHYARVVMPVSPGRSISSWHISKGS</sequence>
<name>A0A9P3PQQ5_LYOSH</name>
<dbReference type="Proteomes" id="UP001063166">
    <property type="component" value="Unassembled WGS sequence"/>
</dbReference>
<reference evidence="1" key="1">
    <citation type="submission" date="2022-07" db="EMBL/GenBank/DDBJ databases">
        <title>The genome of Lyophyllum shimeji provides insight into the initial evolution of ectomycorrhizal fungal genome.</title>
        <authorList>
            <person name="Kobayashi Y."/>
            <person name="Shibata T."/>
            <person name="Hirakawa H."/>
            <person name="Shigenobu S."/>
            <person name="Nishiyama T."/>
            <person name="Yamada A."/>
            <person name="Hasebe M."/>
            <person name="Kawaguchi M."/>
        </authorList>
    </citation>
    <scope>NUCLEOTIDE SEQUENCE</scope>
    <source>
        <strain evidence="1">AT787</strain>
    </source>
</reference>
<organism evidence="1 2">
    <name type="scientific">Lyophyllum shimeji</name>
    <name type="common">Hon-shimeji</name>
    <name type="synonym">Tricholoma shimeji</name>
    <dbReference type="NCBI Taxonomy" id="47721"/>
    <lineage>
        <taxon>Eukaryota</taxon>
        <taxon>Fungi</taxon>
        <taxon>Dikarya</taxon>
        <taxon>Basidiomycota</taxon>
        <taxon>Agaricomycotina</taxon>
        <taxon>Agaricomycetes</taxon>
        <taxon>Agaricomycetidae</taxon>
        <taxon>Agaricales</taxon>
        <taxon>Tricholomatineae</taxon>
        <taxon>Lyophyllaceae</taxon>
        <taxon>Lyophyllum</taxon>
    </lineage>
</organism>